<organism evidence="5 6">
    <name type="scientific">Xylona heveae (strain CBS 132557 / TC161)</name>
    <dbReference type="NCBI Taxonomy" id="1328760"/>
    <lineage>
        <taxon>Eukaryota</taxon>
        <taxon>Fungi</taxon>
        <taxon>Dikarya</taxon>
        <taxon>Ascomycota</taxon>
        <taxon>Pezizomycotina</taxon>
        <taxon>Xylonomycetes</taxon>
        <taxon>Xylonales</taxon>
        <taxon>Xylonaceae</taxon>
        <taxon>Xylona</taxon>
    </lineage>
</organism>
<dbReference type="SUPFAM" id="SSF56024">
    <property type="entry name" value="Phospholipase D/nuclease"/>
    <property type="match status" value="2"/>
</dbReference>
<dbReference type="OrthoDB" id="47785at2759"/>
<dbReference type="PANTHER" id="PTHR12415:SF4">
    <property type="entry name" value="TYROSYL-DNA PHOSPHODIESTERASE DOMAIN-CONTAINING PROTEIN"/>
    <property type="match status" value="1"/>
</dbReference>
<name>A0A165FRJ0_XYLHT</name>
<feature type="compositionally biased region" description="Basic residues" evidence="4">
    <location>
        <begin position="459"/>
        <end position="468"/>
    </location>
</feature>
<feature type="region of interest" description="Disordered" evidence="4">
    <location>
        <begin position="456"/>
        <end position="478"/>
    </location>
</feature>
<proteinExistence type="predicted"/>
<dbReference type="GO" id="GO:0006281">
    <property type="term" value="P:DNA repair"/>
    <property type="evidence" value="ECO:0007669"/>
    <property type="project" value="InterPro"/>
</dbReference>
<feature type="binding site" evidence="2">
    <location>
        <position position="542"/>
    </location>
    <ligand>
        <name>substrate</name>
    </ligand>
</feature>
<gene>
    <name evidence="5" type="ORF">L228DRAFT_269678</name>
</gene>
<feature type="compositionally biased region" description="Basic and acidic residues" evidence="4">
    <location>
        <begin position="86"/>
        <end position="99"/>
    </location>
</feature>
<feature type="region of interest" description="Disordered" evidence="4">
    <location>
        <begin position="1"/>
        <end position="184"/>
    </location>
</feature>
<evidence type="ECO:0000256" key="2">
    <source>
        <dbReference type="PIRSR" id="PIRSR610347-2"/>
    </source>
</evidence>
<feature type="compositionally biased region" description="Basic and acidic residues" evidence="4">
    <location>
        <begin position="29"/>
        <end position="44"/>
    </location>
</feature>
<feature type="compositionally biased region" description="Polar residues" evidence="4">
    <location>
        <begin position="45"/>
        <end position="59"/>
    </location>
</feature>
<dbReference type="Proteomes" id="UP000076632">
    <property type="component" value="Unassembled WGS sequence"/>
</dbReference>
<dbReference type="InterPro" id="IPR003903">
    <property type="entry name" value="UIM_dom"/>
</dbReference>
<protein>
    <submittedName>
        <fullName evidence="5">Phospholipase D/nuclease</fullName>
    </submittedName>
</protein>
<evidence type="ECO:0000313" key="6">
    <source>
        <dbReference type="Proteomes" id="UP000076632"/>
    </source>
</evidence>
<keyword evidence="6" id="KW-1185">Reference proteome</keyword>
<sequence length="650" mass="74164">MESEDDDLNIAIAMSLQDQENSSSANPNKQKDFRPRSPPKENKSKQTSSATYEKQLSPTQPQPHEEAQNQRVSPTLIKPACGIPGLDRKKDEAARLERLARKRKHLEPSPQPEHSDRGKRSKSDRHDDAAQVIDLTADSPIRQQKGVNKVQSNLTENPSNRSRHSHRPAETESLPKTTNVPDKTTLEYPRGVVKRTWAFRYERKDDIKIEEVLRKADLNIAVLSSFQWDMEWIVNKLDQTRTKMIFVMQAKEEATREQYRRETAYAKHVRLCFPPMDGQVNCMHSKLMLLFYKDFLRVVVPTANLVPYDWGETGVMENTVFLIDLPRRPQDAPRLNIDENNSTLFQRELVYFLESMGMHEDVRRGLLNFDFTATKDIAFVHTIGGSHMGQKWRRTGYCGLGRAIKSLGLDTNEPLEIDFVTDESIKASSIGSLNQNFLTQIYLSAQGDDGLTEFERRNSKSKSRRRVERRPPAGAEQQLSRWVQEKFRIYFPTEETVLASRGGPGNGGTICFQPRWYNSDVFPRSLMRDCKSLREGLLMHNKILYARYEKPRVLANGLRCAAWAYLGSANLSESAWGKLIKDRVSGGPKLNCRNWECGVVLPIHLHGDTSPGATQPVGMDIFQGHLPAPMWLPGQPYGARSPWFYSEHGL</sequence>
<dbReference type="Pfam" id="PF02809">
    <property type="entry name" value="UIM"/>
    <property type="match status" value="1"/>
</dbReference>
<dbReference type="InterPro" id="IPR010347">
    <property type="entry name" value="Tdp1"/>
</dbReference>
<dbReference type="PANTHER" id="PTHR12415">
    <property type="entry name" value="TYROSYL-DNA PHOSPHODIESTERASE 1"/>
    <property type="match status" value="1"/>
</dbReference>
<feature type="compositionally biased region" description="Polar residues" evidence="4">
    <location>
        <begin position="16"/>
        <end position="28"/>
    </location>
</feature>
<dbReference type="OMA" id="FPPMDGQ"/>
<feature type="binding site" evidence="2">
    <location>
        <position position="286"/>
    </location>
    <ligand>
        <name>substrate</name>
    </ligand>
</feature>
<dbReference type="Pfam" id="PF06087">
    <property type="entry name" value="Tyr-DNA_phospho"/>
    <property type="match status" value="1"/>
</dbReference>
<dbReference type="InParanoid" id="A0A165FRJ0"/>
<dbReference type="GO" id="GO:0017005">
    <property type="term" value="F:3'-tyrosyl-DNA phosphodiesterase activity"/>
    <property type="evidence" value="ECO:0007669"/>
    <property type="project" value="TreeGrafter"/>
</dbReference>
<feature type="compositionally biased region" description="Polar residues" evidence="4">
    <location>
        <begin position="141"/>
        <end position="160"/>
    </location>
</feature>
<evidence type="ECO:0000313" key="5">
    <source>
        <dbReference type="EMBL" id="KZF21292.1"/>
    </source>
</evidence>
<dbReference type="PROSITE" id="PS50330">
    <property type="entry name" value="UIM"/>
    <property type="match status" value="1"/>
</dbReference>
<reference evidence="5 6" key="1">
    <citation type="journal article" date="2016" name="Fungal Biol.">
        <title>The genome of Xylona heveae provides a window into fungal endophytism.</title>
        <authorList>
            <person name="Gazis R."/>
            <person name="Kuo A."/>
            <person name="Riley R."/>
            <person name="LaButti K."/>
            <person name="Lipzen A."/>
            <person name="Lin J."/>
            <person name="Amirebrahimi M."/>
            <person name="Hesse C.N."/>
            <person name="Spatafora J.W."/>
            <person name="Henrissat B."/>
            <person name="Hainaut M."/>
            <person name="Grigoriev I.V."/>
            <person name="Hibbett D.S."/>
        </authorList>
    </citation>
    <scope>NUCLEOTIDE SEQUENCE [LARGE SCALE GENOMIC DNA]</scope>
    <source>
        <strain evidence="5 6">TC161</strain>
    </source>
</reference>
<feature type="site" description="Interaction with DNA" evidence="3">
    <location>
        <position position="572"/>
    </location>
</feature>
<feature type="active site" description="Proton donor/acceptor" evidence="1">
    <location>
        <position position="540"/>
    </location>
</feature>
<evidence type="ECO:0000256" key="4">
    <source>
        <dbReference type="SAM" id="MobiDB-lite"/>
    </source>
</evidence>
<dbReference type="GO" id="GO:0003690">
    <property type="term" value="F:double-stranded DNA binding"/>
    <property type="evidence" value="ECO:0007669"/>
    <property type="project" value="TreeGrafter"/>
</dbReference>
<dbReference type="STRING" id="1328760.A0A165FRJ0"/>
<dbReference type="CDD" id="cd09122">
    <property type="entry name" value="PLDc_Tdp1_1"/>
    <property type="match status" value="1"/>
</dbReference>
<accession>A0A165FRJ0</accession>
<dbReference type="RefSeq" id="XP_018186847.1">
    <property type="nucleotide sequence ID" value="XM_018335304.1"/>
</dbReference>
<dbReference type="GO" id="GO:0005634">
    <property type="term" value="C:nucleus"/>
    <property type="evidence" value="ECO:0007669"/>
    <property type="project" value="InterPro"/>
</dbReference>
<dbReference type="Gene3D" id="3.30.870.10">
    <property type="entry name" value="Endonuclease Chain A"/>
    <property type="match status" value="2"/>
</dbReference>
<dbReference type="GeneID" id="28900441"/>
<dbReference type="EMBL" id="KV407461">
    <property type="protein sequence ID" value="KZF21292.1"/>
    <property type="molecule type" value="Genomic_DNA"/>
</dbReference>
<feature type="active site" description="Nucleophile" evidence="1">
    <location>
        <position position="284"/>
    </location>
</feature>
<evidence type="ECO:0000256" key="3">
    <source>
        <dbReference type="PIRSR" id="PIRSR610347-3"/>
    </source>
</evidence>
<dbReference type="GO" id="GO:0003697">
    <property type="term" value="F:single-stranded DNA binding"/>
    <property type="evidence" value="ECO:0007669"/>
    <property type="project" value="TreeGrafter"/>
</dbReference>
<evidence type="ECO:0000256" key="1">
    <source>
        <dbReference type="PIRSR" id="PIRSR610347-1"/>
    </source>
</evidence>
<dbReference type="AlphaFoldDB" id="A0A165FRJ0"/>